<gene>
    <name evidence="1" type="ORF">EXM22_06690</name>
</gene>
<proteinExistence type="predicted"/>
<evidence type="ECO:0008006" key="3">
    <source>
        <dbReference type="Google" id="ProtNLM"/>
    </source>
</evidence>
<evidence type="ECO:0000313" key="2">
    <source>
        <dbReference type="Proteomes" id="UP000324209"/>
    </source>
</evidence>
<protein>
    <recommendedName>
        <fullName evidence="3">Outer membrane protein beta-barrel domain-containing protein</fullName>
    </recommendedName>
</protein>
<evidence type="ECO:0000313" key="1">
    <source>
        <dbReference type="EMBL" id="QEN07690.1"/>
    </source>
</evidence>
<dbReference type="EMBL" id="CP036150">
    <property type="protein sequence ID" value="QEN07690.1"/>
    <property type="molecule type" value="Genomic_DNA"/>
</dbReference>
<organism evidence="1 2">
    <name type="scientific">Oceanispirochaeta crateris</name>
    <dbReference type="NCBI Taxonomy" id="2518645"/>
    <lineage>
        <taxon>Bacteria</taxon>
        <taxon>Pseudomonadati</taxon>
        <taxon>Spirochaetota</taxon>
        <taxon>Spirochaetia</taxon>
        <taxon>Spirochaetales</taxon>
        <taxon>Spirochaetaceae</taxon>
        <taxon>Oceanispirochaeta</taxon>
    </lineage>
</organism>
<dbReference type="KEGG" id="ock:EXM22_06690"/>
<name>A0A5C1QL61_9SPIO</name>
<dbReference type="Proteomes" id="UP000324209">
    <property type="component" value="Chromosome"/>
</dbReference>
<dbReference type="AlphaFoldDB" id="A0A5C1QL61"/>
<dbReference type="NCBIfam" id="NF047328">
    <property type="entry name" value="OMP_TP0733"/>
    <property type="match status" value="1"/>
</dbReference>
<reference evidence="1 2" key="1">
    <citation type="submission" date="2019-02" db="EMBL/GenBank/DDBJ databases">
        <title>Complete Genome Sequence and Methylome Analysis of free living Spirochaetas.</title>
        <authorList>
            <person name="Fomenkov A."/>
            <person name="Dubinina G."/>
            <person name="Leshcheva N."/>
            <person name="Mikheeva N."/>
            <person name="Grabovich M."/>
            <person name="Vincze T."/>
            <person name="Roberts R.J."/>
        </authorList>
    </citation>
    <scope>NUCLEOTIDE SEQUENCE [LARGE SCALE GENOMIC DNA]</scope>
    <source>
        <strain evidence="1 2">K2</strain>
    </source>
</reference>
<sequence length="193" mass="21766">MLAYAEEIPEEENTEKISIKYHAMGDQVFSISAGLFIPLYFNNPNLAWSDSDAFTSTNLSLGGNGALYYGAFLNNNIQLGLEIGAMFAGSPNDHNFYMVPITFRGSYEFQFKNNLIAVPVYIGAGINMTSYLESFNVEMILKPGAGFYWNYSSDWSFGTNVTYWWVPQIYPGDSQYNRLGNFMDISLSAVYHF</sequence>
<accession>A0A5C1QL61</accession>
<keyword evidence="2" id="KW-1185">Reference proteome</keyword>
<dbReference type="OrthoDB" id="369649at2"/>